<reference evidence="2" key="1">
    <citation type="journal article" date="2023" name="Nat. Plants">
        <title>Single-cell RNA sequencing provides a high-resolution roadmap for understanding the multicellular compartmentation of specialized metabolism.</title>
        <authorList>
            <person name="Sun S."/>
            <person name="Shen X."/>
            <person name="Li Y."/>
            <person name="Li Y."/>
            <person name="Wang S."/>
            <person name="Li R."/>
            <person name="Zhang H."/>
            <person name="Shen G."/>
            <person name="Guo B."/>
            <person name="Wei J."/>
            <person name="Xu J."/>
            <person name="St-Pierre B."/>
            <person name="Chen S."/>
            <person name="Sun C."/>
        </authorList>
    </citation>
    <scope>NUCLEOTIDE SEQUENCE [LARGE SCALE GENOMIC DNA]</scope>
</reference>
<keyword evidence="2" id="KW-1185">Reference proteome</keyword>
<dbReference type="EMBL" id="CM044706">
    <property type="protein sequence ID" value="KAI5656044.1"/>
    <property type="molecule type" value="Genomic_DNA"/>
</dbReference>
<dbReference type="Proteomes" id="UP001060085">
    <property type="component" value="Linkage Group LG06"/>
</dbReference>
<accession>A0ACC0A613</accession>
<comment type="caution">
    <text evidence="1">The sequence shown here is derived from an EMBL/GenBank/DDBJ whole genome shotgun (WGS) entry which is preliminary data.</text>
</comment>
<name>A0ACC0A613_CATRO</name>
<proteinExistence type="predicted"/>
<protein>
    <submittedName>
        <fullName evidence="1">Uncharacterized protein</fullName>
    </submittedName>
</protein>
<organism evidence="1 2">
    <name type="scientific">Catharanthus roseus</name>
    <name type="common">Madagascar periwinkle</name>
    <name type="synonym">Vinca rosea</name>
    <dbReference type="NCBI Taxonomy" id="4058"/>
    <lineage>
        <taxon>Eukaryota</taxon>
        <taxon>Viridiplantae</taxon>
        <taxon>Streptophyta</taxon>
        <taxon>Embryophyta</taxon>
        <taxon>Tracheophyta</taxon>
        <taxon>Spermatophyta</taxon>
        <taxon>Magnoliopsida</taxon>
        <taxon>eudicotyledons</taxon>
        <taxon>Gunneridae</taxon>
        <taxon>Pentapetalae</taxon>
        <taxon>asterids</taxon>
        <taxon>lamiids</taxon>
        <taxon>Gentianales</taxon>
        <taxon>Apocynaceae</taxon>
        <taxon>Rauvolfioideae</taxon>
        <taxon>Vinceae</taxon>
        <taxon>Catharanthinae</taxon>
        <taxon>Catharanthus</taxon>
    </lineage>
</organism>
<gene>
    <name evidence="1" type="ORF">M9H77_24837</name>
</gene>
<evidence type="ECO:0000313" key="2">
    <source>
        <dbReference type="Proteomes" id="UP001060085"/>
    </source>
</evidence>
<evidence type="ECO:0000313" key="1">
    <source>
        <dbReference type="EMBL" id="KAI5656044.1"/>
    </source>
</evidence>
<sequence length="816" mass="91216">MKKKGKRCLLQTMLRRRCSKLHFIKAIKEKKVLKLRNVDSLGKPALVFKTLKEIIEAEDARRQLSTSKDAECLDLTVSLARVKIEHDCPPLVERSLQEIEPQEKEFVRCGGGVDETGSDSDDNNHYKMTLKQLKEKLKTKKRKHANSAGSEQCSEVETKDNDSDLEEPLSSLKLKLTKAKRKCVQTASQSPELGTLPSVTQVETEVPEPVIKEYEHMIPSIDYSPQTDQSNELTVAKEMSNEAPNIVDFQNSKSRLCAGQYQSSRVNEESYDHLETVEPIALVFPDCEDIMYMDGQGESCQQFLHLPISECETEETEERPLLLTLPTMDYDSCMNNISRSFRQMNDIVDKTSCHNAVPGSNLMSDYHIRETEETEERPLLLTLPTMDDDSCMNIISRSFSQMHDFVEQTGCHHAVQGSNLVSDYCISGRDLYHGSDSILFTEDPKKDLASDQQMNATRSPSSTSWNHPPSLNSDDDLLSDINEQKQPILCSSLNGVKNSSANGNQLVLLEDKSTLHENEQNRSVTTSEEIRERNLPSENQNCDDDETLSTSELVQPPERLLLTRKVISPSSQERLSLAMNSAESYIIGNSKGNPCPSNQTKNKASSLESDVKHGNLAGNPKGSSVVNGAKESSSRMLKRSKSDRRNSPPKGNIEGPRLTRSLPSFSTGCTSLQVCSESAIAFSRRQMQDIESLAGKLMSELKYMKEIVEEKLLFEAYRNVSIRNDADEVKDAITNASKVEETSRKWLSMMARDCNRFCKIMSMTPKGTAPPTAGGEISRDKKKISFADEAGGTLCHVKVFGDETTLESNSEKQKTV</sequence>